<name>A0ABU9Q3D0_9BURK</name>
<protein>
    <submittedName>
        <fullName evidence="1">VirK family protein</fullName>
    </submittedName>
</protein>
<reference evidence="1 2" key="1">
    <citation type="submission" date="2024-02" db="EMBL/GenBank/DDBJ databases">
        <title>Draft genome sequence of Collimonas sp. strain H4R21, an effective mineral-weathering bacterial strain isolated from the beech rhizosphere.</title>
        <authorList>
            <person name="Morin E."/>
            <person name="Uroz S."/>
            <person name="Leveau J.H.J."/>
            <person name="Kumar R."/>
            <person name="Rey M.W."/>
            <person name="Pham J."/>
        </authorList>
    </citation>
    <scope>NUCLEOTIDE SEQUENCE [LARGE SCALE GENOMIC DNA]</scope>
    <source>
        <strain evidence="1 2">H4R21</strain>
    </source>
</reference>
<dbReference type="Proteomes" id="UP001495910">
    <property type="component" value="Unassembled WGS sequence"/>
</dbReference>
<accession>A0ABU9Q3D0</accession>
<evidence type="ECO:0000313" key="1">
    <source>
        <dbReference type="EMBL" id="MEM4990781.1"/>
    </source>
</evidence>
<proteinExistence type="predicted"/>
<gene>
    <name evidence="1" type="ORF">V8G57_25560</name>
</gene>
<dbReference type="InterPro" id="IPR010694">
    <property type="entry name" value="Uncharacterised_VirK"/>
</dbReference>
<evidence type="ECO:0000313" key="2">
    <source>
        <dbReference type="Proteomes" id="UP001495910"/>
    </source>
</evidence>
<comment type="caution">
    <text evidence="1">The sequence shown here is derived from an EMBL/GenBank/DDBJ whole genome shotgun (WGS) entry which is preliminary data.</text>
</comment>
<sequence>MAFALSVHANPTVQLSSLAEVENALGRGAPVSVALDLAKCNPGAGATSPGTVRGGLKIDAYRILADGTLSFADGHATVDRSGQPIWQFLRYQVKPDQAVTFTMDVFSLPSYTRKAEQISYACAVNQGIAFFMN</sequence>
<dbReference type="EMBL" id="JBANDC010000033">
    <property type="protein sequence ID" value="MEM4990781.1"/>
    <property type="molecule type" value="Genomic_DNA"/>
</dbReference>
<dbReference type="Pfam" id="PF06903">
    <property type="entry name" value="VirK"/>
    <property type="match status" value="1"/>
</dbReference>
<keyword evidence="2" id="KW-1185">Reference proteome</keyword>
<dbReference type="RefSeq" id="WP_342831816.1">
    <property type="nucleotide sequence ID" value="NZ_JBANDC010000033.1"/>
</dbReference>
<organism evidence="1 2">
    <name type="scientific">Collimonas rhizosphaerae</name>
    <dbReference type="NCBI Taxonomy" id="3126357"/>
    <lineage>
        <taxon>Bacteria</taxon>
        <taxon>Pseudomonadati</taxon>
        <taxon>Pseudomonadota</taxon>
        <taxon>Betaproteobacteria</taxon>
        <taxon>Burkholderiales</taxon>
        <taxon>Oxalobacteraceae</taxon>
        <taxon>Collimonas</taxon>
    </lineage>
</organism>